<keyword evidence="5" id="KW-1185">Reference proteome</keyword>
<dbReference type="GO" id="GO:0022627">
    <property type="term" value="C:cytosolic small ribosomal subunit"/>
    <property type="evidence" value="ECO:0007669"/>
    <property type="project" value="TreeGrafter"/>
</dbReference>
<dbReference type="InterPro" id="IPR003489">
    <property type="entry name" value="RHF/RaiA"/>
</dbReference>
<dbReference type="InterPro" id="IPR032528">
    <property type="entry name" value="Ribosom_S30AE_C"/>
</dbReference>
<dbReference type="STRING" id="1837282.A6F49_16925"/>
<comment type="caution">
    <text evidence="4">The sequence shown here is derived from an EMBL/GenBank/DDBJ whole genome shotgun (WGS) entry which is preliminary data.</text>
</comment>
<feature type="coiled-coil region" evidence="2">
    <location>
        <begin position="86"/>
        <end position="147"/>
    </location>
</feature>
<evidence type="ECO:0000313" key="5">
    <source>
        <dbReference type="Proteomes" id="UP000078292"/>
    </source>
</evidence>
<dbReference type="GO" id="GO:0045900">
    <property type="term" value="P:negative regulation of translational elongation"/>
    <property type="evidence" value="ECO:0007669"/>
    <property type="project" value="TreeGrafter"/>
</dbReference>
<dbReference type="Proteomes" id="UP000078292">
    <property type="component" value="Unassembled WGS sequence"/>
</dbReference>
<evidence type="ECO:0000259" key="3">
    <source>
        <dbReference type="Pfam" id="PF16321"/>
    </source>
</evidence>
<proteinExistence type="predicted"/>
<dbReference type="InterPro" id="IPR038416">
    <property type="entry name" value="Ribosom_S30AE_C_sf"/>
</dbReference>
<dbReference type="Pfam" id="PF16321">
    <property type="entry name" value="Ribosom_S30AE_C"/>
    <property type="match status" value="1"/>
</dbReference>
<dbReference type="EMBL" id="LXEY01000022">
    <property type="protein sequence ID" value="OAV59518.1"/>
    <property type="molecule type" value="Genomic_DNA"/>
</dbReference>
<dbReference type="RefSeq" id="WP_043058561.1">
    <property type="nucleotide sequence ID" value="NZ_LXEY01000022.1"/>
</dbReference>
<dbReference type="OrthoDB" id="9794975at2"/>
<keyword evidence="2" id="KW-0175">Coiled coil</keyword>
<feature type="domain" description="Sigma 54 modulation/S30EA ribosomal protein C-terminal" evidence="3">
    <location>
        <begin position="154"/>
        <end position="206"/>
    </location>
</feature>
<reference evidence="4 5" key="1">
    <citation type="submission" date="2016-04" db="EMBL/GenBank/DDBJ databases">
        <title>First whole genome shotgun sequence of the bacterium Enteractinococcus sp. strain UASWS1574.</title>
        <authorList>
            <person name="Crovadore J."/>
            <person name="Chablais R."/>
            <person name="Lefort F."/>
        </authorList>
    </citation>
    <scope>NUCLEOTIDE SEQUENCE [LARGE SCALE GENOMIC DNA]</scope>
    <source>
        <strain evidence="4 5">UASWS1574</strain>
    </source>
</reference>
<sequence>MALDINYLARDTDLTEDFRSYVEEKFDKISSLTEQAQRLEVKLVSRESHTGASGLVTAELTLHSPRNVVRSEANDNDKQIAFDHAFARLQERLRRLRERAKGGRRRPSVQEITQNFSPVPSDVSLVEEVLEQQAAEAKEQAAQERLEQNGDIPVTIRRKVFPTQKMNLDDAIDNMELVGHDFYLFIDEETGLPSVAYRRRGWSYGVIAMGDEESETTRDYRQAEA</sequence>
<evidence type="ECO:0000313" key="4">
    <source>
        <dbReference type="EMBL" id="OAV59518.1"/>
    </source>
</evidence>
<dbReference type="Gene3D" id="3.30.160.100">
    <property type="entry name" value="Ribosome hibernation promotion factor-like"/>
    <property type="match status" value="1"/>
</dbReference>
<dbReference type="InterPro" id="IPR050574">
    <property type="entry name" value="HPF/YfiA_ribosome-assoc"/>
</dbReference>
<gene>
    <name evidence="4" type="ORF">A6F49_16925</name>
</gene>
<dbReference type="AlphaFoldDB" id="A0A1B7LWX1"/>
<dbReference type="Pfam" id="PF02482">
    <property type="entry name" value="Ribosomal_S30AE"/>
    <property type="match status" value="1"/>
</dbReference>
<dbReference type="PANTHER" id="PTHR33231">
    <property type="entry name" value="30S RIBOSOMAL PROTEIN"/>
    <property type="match status" value="1"/>
</dbReference>
<dbReference type="SUPFAM" id="SSF69754">
    <property type="entry name" value="Ribosome binding protein Y (YfiA homologue)"/>
    <property type="match status" value="1"/>
</dbReference>
<dbReference type="InterPro" id="IPR036567">
    <property type="entry name" value="RHF-like"/>
</dbReference>
<protein>
    <recommendedName>
        <fullName evidence="3">Sigma 54 modulation/S30EA ribosomal protein C-terminal domain-containing protein</fullName>
    </recommendedName>
</protein>
<dbReference type="PANTHER" id="PTHR33231:SF1">
    <property type="entry name" value="30S RIBOSOMAL PROTEIN"/>
    <property type="match status" value="1"/>
</dbReference>
<evidence type="ECO:0000256" key="1">
    <source>
        <dbReference type="ARBA" id="ARBA00022845"/>
    </source>
</evidence>
<accession>A0A1B7LWX1</accession>
<dbReference type="GO" id="GO:0043024">
    <property type="term" value="F:ribosomal small subunit binding"/>
    <property type="evidence" value="ECO:0007669"/>
    <property type="project" value="TreeGrafter"/>
</dbReference>
<organism evidence="4 5">
    <name type="scientific">Enteractinococcus helveticum</name>
    <dbReference type="NCBI Taxonomy" id="1837282"/>
    <lineage>
        <taxon>Bacteria</taxon>
        <taxon>Bacillati</taxon>
        <taxon>Actinomycetota</taxon>
        <taxon>Actinomycetes</taxon>
        <taxon>Micrococcales</taxon>
        <taxon>Micrococcaceae</taxon>
    </lineage>
</organism>
<evidence type="ECO:0000256" key="2">
    <source>
        <dbReference type="SAM" id="Coils"/>
    </source>
</evidence>
<keyword evidence="1" id="KW-0810">Translation regulation</keyword>
<dbReference type="NCBIfam" id="TIGR00741">
    <property type="entry name" value="yfiA"/>
    <property type="match status" value="1"/>
</dbReference>
<name>A0A1B7LWX1_9MICC</name>
<dbReference type="Gene3D" id="3.30.505.50">
    <property type="entry name" value="Sigma 54 modulation/S30EA ribosomal protein, C-terminal domain"/>
    <property type="match status" value="1"/>
</dbReference>